<name>A0A9X2GFZ4_9ACTN</name>
<protein>
    <submittedName>
        <fullName evidence="2">Uncharacterized protein</fullName>
    </submittedName>
</protein>
<dbReference type="EMBL" id="JAMZEB010000002">
    <property type="protein sequence ID" value="MCP2358191.1"/>
    <property type="molecule type" value="Genomic_DNA"/>
</dbReference>
<evidence type="ECO:0000313" key="3">
    <source>
        <dbReference type="Proteomes" id="UP001139648"/>
    </source>
</evidence>
<dbReference type="AlphaFoldDB" id="A0A9X2GFZ4"/>
<evidence type="ECO:0000313" key="2">
    <source>
        <dbReference type="EMBL" id="MCP2358191.1"/>
    </source>
</evidence>
<comment type="caution">
    <text evidence="2">The sequence shown here is derived from an EMBL/GenBank/DDBJ whole genome shotgun (WGS) entry which is preliminary data.</text>
</comment>
<feature type="region of interest" description="Disordered" evidence="1">
    <location>
        <begin position="91"/>
        <end position="113"/>
    </location>
</feature>
<gene>
    <name evidence="2" type="ORF">HD597_005211</name>
</gene>
<dbReference type="RefSeq" id="WP_253745284.1">
    <property type="nucleotide sequence ID" value="NZ_BAABKA010000067.1"/>
</dbReference>
<reference evidence="2" key="1">
    <citation type="submission" date="2022-06" db="EMBL/GenBank/DDBJ databases">
        <title>Sequencing the genomes of 1000 actinobacteria strains.</title>
        <authorList>
            <person name="Klenk H.-P."/>
        </authorList>
    </citation>
    <scope>NUCLEOTIDE SEQUENCE</scope>
    <source>
        <strain evidence="2">DSM 46694</strain>
    </source>
</reference>
<organism evidence="2 3">
    <name type="scientific">Nonomuraea thailandensis</name>
    <dbReference type="NCBI Taxonomy" id="1188745"/>
    <lineage>
        <taxon>Bacteria</taxon>
        <taxon>Bacillati</taxon>
        <taxon>Actinomycetota</taxon>
        <taxon>Actinomycetes</taxon>
        <taxon>Streptosporangiales</taxon>
        <taxon>Streptosporangiaceae</taxon>
        <taxon>Nonomuraea</taxon>
    </lineage>
</organism>
<evidence type="ECO:0000256" key="1">
    <source>
        <dbReference type="SAM" id="MobiDB-lite"/>
    </source>
</evidence>
<dbReference type="Proteomes" id="UP001139648">
    <property type="component" value="Unassembled WGS sequence"/>
</dbReference>
<keyword evidence="3" id="KW-1185">Reference proteome</keyword>
<sequence>MVLISRPLTGVGTLAVALCLSACGGQPVTSREICDKARPLLSQVANTDAATYGAHADEWHQIIDMAKQADNPDLAEFAELVDARSRNSPNYYSPLRQIGETACEGEKPDEDDA</sequence>
<accession>A0A9X2GFZ4</accession>
<proteinExistence type="predicted"/>